<comment type="similarity">
    <text evidence="2 6">Belongs to the drug/metabolite transporter (DMT) superfamily. Plant drug/metabolite exporter (P-DME) (TC 2.A.7.4) family.</text>
</comment>
<dbReference type="Proteomes" id="UP001346149">
    <property type="component" value="Unassembled WGS sequence"/>
</dbReference>
<protein>
    <recommendedName>
        <fullName evidence="6">WAT1-related protein</fullName>
    </recommendedName>
</protein>
<feature type="transmembrane region" description="Helical" evidence="6">
    <location>
        <begin position="146"/>
        <end position="166"/>
    </location>
</feature>
<dbReference type="AlphaFoldDB" id="A0AAN7LJE5"/>
<evidence type="ECO:0000256" key="1">
    <source>
        <dbReference type="ARBA" id="ARBA00004141"/>
    </source>
</evidence>
<comment type="caution">
    <text evidence="8">The sequence shown here is derived from an EMBL/GenBank/DDBJ whole genome shotgun (WGS) entry which is preliminary data.</text>
</comment>
<evidence type="ECO:0000313" key="8">
    <source>
        <dbReference type="EMBL" id="KAK4789373.1"/>
    </source>
</evidence>
<feature type="transmembrane region" description="Helical" evidence="6">
    <location>
        <begin position="12"/>
        <end position="36"/>
    </location>
</feature>
<feature type="domain" description="EamA" evidence="7">
    <location>
        <begin position="32"/>
        <end position="164"/>
    </location>
</feature>
<keyword evidence="5 6" id="KW-0472">Membrane</keyword>
<evidence type="ECO:0000256" key="6">
    <source>
        <dbReference type="RuleBase" id="RU363077"/>
    </source>
</evidence>
<feature type="transmembrane region" description="Helical" evidence="6">
    <location>
        <begin position="48"/>
        <end position="69"/>
    </location>
</feature>
<dbReference type="EMBL" id="JAXQNO010000011">
    <property type="protein sequence ID" value="KAK4789373.1"/>
    <property type="molecule type" value="Genomic_DNA"/>
</dbReference>
<evidence type="ECO:0000256" key="2">
    <source>
        <dbReference type="ARBA" id="ARBA00007635"/>
    </source>
</evidence>
<dbReference type="InterPro" id="IPR000620">
    <property type="entry name" value="EamA_dom"/>
</dbReference>
<evidence type="ECO:0000313" key="9">
    <source>
        <dbReference type="Proteomes" id="UP001346149"/>
    </source>
</evidence>
<evidence type="ECO:0000256" key="5">
    <source>
        <dbReference type="ARBA" id="ARBA00023136"/>
    </source>
</evidence>
<feature type="transmembrane region" description="Helical" evidence="6">
    <location>
        <begin position="110"/>
        <end position="134"/>
    </location>
</feature>
<keyword evidence="3 6" id="KW-0812">Transmembrane</keyword>
<dbReference type="GO" id="GO:0022857">
    <property type="term" value="F:transmembrane transporter activity"/>
    <property type="evidence" value="ECO:0007669"/>
    <property type="project" value="InterPro"/>
</dbReference>
<keyword evidence="9" id="KW-1185">Reference proteome</keyword>
<evidence type="ECO:0000256" key="3">
    <source>
        <dbReference type="ARBA" id="ARBA00022692"/>
    </source>
</evidence>
<dbReference type="Pfam" id="PF00892">
    <property type="entry name" value="EamA"/>
    <property type="match status" value="1"/>
</dbReference>
<dbReference type="InterPro" id="IPR037185">
    <property type="entry name" value="EmrE-like"/>
</dbReference>
<feature type="transmembrane region" description="Helical" evidence="6">
    <location>
        <begin position="195"/>
        <end position="215"/>
    </location>
</feature>
<dbReference type="InterPro" id="IPR030184">
    <property type="entry name" value="WAT1-related"/>
</dbReference>
<feature type="transmembrane region" description="Helical" evidence="6">
    <location>
        <begin position="315"/>
        <end position="334"/>
    </location>
</feature>
<proteinExistence type="inferred from homology"/>
<reference evidence="8 9" key="1">
    <citation type="journal article" date="2023" name="Hortic Res">
        <title>Pangenome of water caltrop reveals structural variations and asymmetric subgenome divergence after allopolyploidization.</title>
        <authorList>
            <person name="Zhang X."/>
            <person name="Chen Y."/>
            <person name="Wang L."/>
            <person name="Yuan Y."/>
            <person name="Fang M."/>
            <person name="Shi L."/>
            <person name="Lu R."/>
            <person name="Comes H.P."/>
            <person name="Ma Y."/>
            <person name="Chen Y."/>
            <person name="Huang G."/>
            <person name="Zhou Y."/>
            <person name="Zheng Z."/>
            <person name="Qiu Y."/>
        </authorList>
    </citation>
    <scope>NUCLEOTIDE SEQUENCE [LARGE SCALE GENOMIC DNA]</scope>
    <source>
        <strain evidence="8">F231</strain>
    </source>
</reference>
<accession>A0AAN7LJE5</accession>
<organism evidence="8 9">
    <name type="scientific">Trapa natans</name>
    <name type="common">Water chestnut</name>
    <dbReference type="NCBI Taxonomy" id="22666"/>
    <lineage>
        <taxon>Eukaryota</taxon>
        <taxon>Viridiplantae</taxon>
        <taxon>Streptophyta</taxon>
        <taxon>Embryophyta</taxon>
        <taxon>Tracheophyta</taxon>
        <taxon>Spermatophyta</taxon>
        <taxon>Magnoliopsida</taxon>
        <taxon>eudicotyledons</taxon>
        <taxon>Gunneridae</taxon>
        <taxon>Pentapetalae</taxon>
        <taxon>rosids</taxon>
        <taxon>malvids</taxon>
        <taxon>Myrtales</taxon>
        <taxon>Lythraceae</taxon>
        <taxon>Trapa</taxon>
    </lineage>
</organism>
<sequence length="369" mass="41350">MIGEPRRQMAVVLEDVVPFVVMVIMEGCTIGLTIWAKTVMSDHGMSPFVFVIYTNALASVIFLPYSFLFHRHTRHEEEASVTPGLVVRFFFMGLTGVTLTQYFIFVGLDYSSPILVCAMGHLVPTFSFLFALILRNIKLDLKNRSIQVKMLGTFITVAGAVFVTLYKGHVVRKSSVLLFHVEQRLFIFASTPEHWVIGGILLAGASFSVSIWNIIQLGTLKHYPQVMKVVFFCSLIGTFQCTIISLAFERDLGAWKPRLNTELLLIILTAIFGGVIRSHVQIWCMQLKGPLYATTFKPFGIIYASFFGITFFGNSIYYGSIMGAVIMGIGYYVLVWGPIRDEVIPQDQEERNGDLLEAKVPLLQGDSQV</sequence>
<feature type="transmembrane region" description="Helical" evidence="6">
    <location>
        <begin position="81"/>
        <end position="104"/>
    </location>
</feature>
<comment type="subcellular location">
    <subcellularLocation>
        <location evidence="1 6">Membrane</location>
        <topology evidence="1 6">Multi-pass membrane protein</topology>
    </subcellularLocation>
</comment>
<dbReference type="PANTHER" id="PTHR31218">
    <property type="entry name" value="WAT1-RELATED PROTEIN"/>
    <property type="match status" value="1"/>
</dbReference>
<dbReference type="SUPFAM" id="SSF103481">
    <property type="entry name" value="Multidrug resistance efflux transporter EmrE"/>
    <property type="match status" value="1"/>
</dbReference>
<gene>
    <name evidence="8" type="ORF">SAY86_020692</name>
</gene>
<evidence type="ECO:0000256" key="4">
    <source>
        <dbReference type="ARBA" id="ARBA00022989"/>
    </source>
</evidence>
<dbReference type="GO" id="GO:0016020">
    <property type="term" value="C:membrane"/>
    <property type="evidence" value="ECO:0007669"/>
    <property type="project" value="UniProtKB-SubCell"/>
</dbReference>
<evidence type="ECO:0000259" key="7">
    <source>
        <dbReference type="Pfam" id="PF00892"/>
    </source>
</evidence>
<feature type="transmembrane region" description="Helical" evidence="6">
    <location>
        <begin position="227"/>
        <end position="248"/>
    </location>
</feature>
<feature type="transmembrane region" description="Helical" evidence="6">
    <location>
        <begin position="291"/>
        <end position="309"/>
    </location>
</feature>
<feature type="transmembrane region" description="Helical" evidence="6">
    <location>
        <begin position="263"/>
        <end position="284"/>
    </location>
</feature>
<keyword evidence="4 6" id="KW-1133">Transmembrane helix</keyword>
<name>A0AAN7LJE5_TRANT</name>